<keyword evidence="3" id="KW-1185">Reference proteome</keyword>
<dbReference type="EMBL" id="AVPE01000001">
    <property type="protein sequence ID" value="KGX93735.1"/>
    <property type="molecule type" value="Genomic_DNA"/>
</dbReference>
<dbReference type="InterPro" id="IPR019658">
    <property type="entry name" value="DUF2515"/>
</dbReference>
<gene>
    <name evidence="2" type="ORF">N781_00580</name>
</gene>
<evidence type="ECO:0000313" key="3">
    <source>
        <dbReference type="Proteomes" id="UP000030528"/>
    </source>
</evidence>
<organism evidence="2 3">
    <name type="scientific">Pontibacillus halophilus JSM 076056 = DSM 19796</name>
    <dbReference type="NCBI Taxonomy" id="1385510"/>
    <lineage>
        <taxon>Bacteria</taxon>
        <taxon>Bacillati</taxon>
        <taxon>Bacillota</taxon>
        <taxon>Bacilli</taxon>
        <taxon>Bacillales</taxon>
        <taxon>Bacillaceae</taxon>
        <taxon>Pontibacillus</taxon>
    </lineage>
</organism>
<evidence type="ECO:0000313" key="2">
    <source>
        <dbReference type="EMBL" id="KGX93735.1"/>
    </source>
</evidence>
<sequence>MINKWFSSSYLSSKQLEKALKKQLTGSNALLSIPDHEQALVEHIAKQTALANVDNVSRTKAYLDFYLEFPEITWSLLAHFVSRNSGWAMTDLKGEFLPLLLSKQGCESFFHMLERGNWLIFQDAYPQLLLYKESKRRKRPLFHLLHFFGVSSFMNVCWGHFLKTNDSALLARALIINEQHYIEERVIQHPTYKENVLDSMNFHLQEWLHMTHILFPKKQVGDTTLTGAVVEDFGSLTSRIRFGIQLYQLLFQISEVRKQAELWANAQPHTGSRKDYWPHLFTTTKETLPGILTTPRLHHCQLKLGKERVYSPPLRQVWSWVSHPHPEREDWFVSERVIDTLFQNEPKTPSGSILSSYCNSLSKLELAVIAKKAIFLQS</sequence>
<dbReference type="eggNOG" id="ENOG502Z80Z">
    <property type="taxonomic scope" value="Bacteria"/>
</dbReference>
<dbReference type="RefSeq" id="WP_026799168.1">
    <property type="nucleotide sequence ID" value="NZ_AULI01000001.1"/>
</dbReference>
<evidence type="ECO:0008006" key="4">
    <source>
        <dbReference type="Google" id="ProtNLM"/>
    </source>
</evidence>
<protein>
    <recommendedName>
        <fullName evidence="4">DUF2515 domain-containing protein</fullName>
    </recommendedName>
</protein>
<comment type="caution">
    <text evidence="2">The sequence shown here is derived from an EMBL/GenBank/DDBJ whole genome shotgun (WGS) entry which is preliminary data.</text>
</comment>
<proteinExistence type="predicted"/>
<evidence type="ECO:0000256" key="1">
    <source>
        <dbReference type="SAM" id="Phobius"/>
    </source>
</evidence>
<dbReference type="STRING" id="1385510.GCA_000425205_00362"/>
<keyword evidence="1" id="KW-0812">Transmembrane</keyword>
<reference evidence="2 3" key="1">
    <citation type="submission" date="2013-08" db="EMBL/GenBank/DDBJ databases">
        <authorList>
            <person name="Huang J."/>
            <person name="Wang G."/>
        </authorList>
    </citation>
    <scope>NUCLEOTIDE SEQUENCE [LARGE SCALE GENOMIC DNA]</scope>
    <source>
        <strain evidence="2 3">JSM 076056</strain>
    </source>
</reference>
<keyword evidence="1" id="KW-0472">Membrane</keyword>
<accession>A0A0A5GRD8</accession>
<feature type="transmembrane region" description="Helical" evidence="1">
    <location>
        <begin position="141"/>
        <end position="161"/>
    </location>
</feature>
<dbReference type="AlphaFoldDB" id="A0A0A5GRD8"/>
<dbReference type="Pfam" id="PF10720">
    <property type="entry name" value="DUF2515"/>
    <property type="match status" value="1"/>
</dbReference>
<name>A0A0A5GRD8_9BACI</name>
<keyword evidence="1" id="KW-1133">Transmembrane helix</keyword>
<dbReference type="Proteomes" id="UP000030528">
    <property type="component" value="Unassembled WGS sequence"/>
</dbReference>